<dbReference type="STRING" id="448386.A0A2V3IKC7"/>
<dbReference type="GO" id="GO:0140647">
    <property type="term" value="P:P450-containing electron transport chain"/>
    <property type="evidence" value="ECO:0007669"/>
    <property type="project" value="InterPro"/>
</dbReference>
<gene>
    <name evidence="9" type="ORF">BWQ96_07744</name>
</gene>
<sequence length="176" mass="19551">MFGARPTCDPTDVLEIKARVGSTLLEAAYENNIDVDGTCSGRLVCSTCQYVLGSLEQYEKLEDLVLHSAIHREESDVDILRYKRMIEDEILSNAFAVEETSWLNCQVRVTVAMDGMEIRYPNMIEKISGSDTSIANTKNADGDSASHTAIKEENSSLSALTTLLCPCLCYRQSQRQ</sequence>
<evidence type="ECO:0000256" key="6">
    <source>
        <dbReference type="ARBA" id="ARBA00023004"/>
    </source>
</evidence>
<evidence type="ECO:0000256" key="2">
    <source>
        <dbReference type="ARBA" id="ARBA00022448"/>
    </source>
</evidence>
<keyword evidence="3" id="KW-0001">2Fe-2S</keyword>
<accession>A0A2V3IKC7</accession>
<dbReference type="GO" id="GO:0051537">
    <property type="term" value="F:2 iron, 2 sulfur cluster binding"/>
    <property type="evidence" value="ECO:0007669"/>
    <property type="project" value="UniProtKB-KW"/>
</dbReference>
<dbReference type="EMBL" id="NBIV01000159">
    <property type="protein sequence ID" value="PXF42527.1"/>
    <property type="molecule type" value="Genomic_DNA"/>
</dbReference>
<dbReference type="PANTHER" id="PTHR23426:SF72">
    <property type="entry name" value="2FE-2S FERREDOXIN-TYPE DOMAIN-CONTAINING PROTEIN"/>
    <property type="match status" value="1"/>
</dbReference>
<dbReference type="GO" id="GO:0046872">
    <property type="term" value="F:metal ion binding"/>
    <property type="evidence" value="ECO:0007669"/>
    <property type="project" value="UniProtKB-KW"/>
</dbReference>
<name>A0A2V3IKC7_9FLOR</name>
<protein>
    <submittedName>
        <fullName evidence="9">Adrenodoxin</fullName>
    </submittedName>
</protein>
<proteinExistence type="inferred from homology"/>
<evidence type="ECO:0000256" key="4">
    <source>
        <dbReference type="ARBA" id="ARBA00022723"/>
    </source>
</evidence>
<keyword evidence="5" id="KW-0249">Electron transport</keyword>
<dbReference type="GO" id="GO:0009055">
    <property type="term" value="F:electron transfer activity"/>
    <property type="evidence" value="ECO:0007669"/>
    <property type="project" value="TreeGrafter"/>
</dbReference>
<evidence type="ECO:0000256" key="1">
    <source>
        <dbReference type="ARBA" id="ARBA00010914"/>
    </source>
</evidence>
<dbReference type="InterPro" id="IPR036010">
    <property type="entry name" value="2Fe-2S_ferredoxin-like_sf"/>
</dbReference>
<evidence type="ECO:0000313" key="9">
    <source>
        <dbReference type="EMBL" id="PXF42527.1"/>
    </source>
</evidence>
<dbReference type="InterPro" id="IPR001055">
    <property type="entry name" value="Adrenodoxin-like"/>
</dbReference>
<dbReference type="OrthoDB" id="268593at2759"/>
<dbReference type="AlphaFoldDB" id="A0A2V3IKC7"/>
<keyword evidence="10" id="KW-1185">Reference proteome</keyword>
<evidence type="ECO:0000256" key="3">
    <source>
        <dbReference type="ARBA" id="ARBA00022714"/>
    </source>
</evidence>
<dbReference type="GO" id="GO:0005739">
    <property type="term" value="C:mitochondrion"/>
    <property type="evidence" value="ECO:0007669"/>
    <property type="project" value="TreeGrafter"/>
</dbReference>
<evidence type="ECO:0000256" key="7">
    <source>
        <dbReference type="ARBA" id="ARBA00023014"/>
    </source>
</evidence>
<evidence type="ECO:0000256" key="5">
    <source>
        <dbReference type="ARBA" id="ARBA00022982"/>
    </source>
</evidence>
<reference evidence="9 10" key="1">
    <citation type="journal article" date="2018" name="Mol. Biol. Evol.">
        <title>Analysis of the draft genome of the red seaweed Gracilariopsis chorda provides insights into genome size evolution in Rhodophyta.</title>
        <authorList>
            <person name="Lee J."/>
            <person name="Yang E.C."/>
            <person name="Graf L."/>
            <person name="Yang J.H."/>
            <person name="Qiu H."/>
            <person name="Zel Zion U."/>
            <person name="Chan C.X."/>
            <person name="Stephens T.G."/>
            <person name="Weber A.P.M."/>
            <person name="Boo G.H."/>
            <person name="Boo S.M."/>
            <person name="Kim K.M."/>
            <person name="Shin Y."/>
            <person name="Jung M."/>
            <person name="Lee S.J."/>
            <person name="Yim H.S."/>
            <person name="Lee J.H."/>
            <person name="Bhattacharya D."/>
            <person name="Yoon H.S."/>
        </authorList>
    </citation>
    <scope>NUCLEOTIDE SEQUENCE [LARGE SCALE GENOMIC DNA]</scope>
    <source>
        <strain evidence="9 10">SKKU-2015</strain>
        <tissue evidence="9">Whole body</tissue>
    </source>
</reference>
<comment type="caution">
    <text evidence="9">The sequence shown here is derived from an EMBL/GenBank/DDBJ whole genome shotgun (WGS) entry which is preliminary data.</text>
</comment>
<dbReference type="Gene3D" id="3.10.20.30">
    <property type="match status" value="1"/>
</dbReference>
<organism evidence="9 10">
    <name type="scientific">Gracilariopsis chorda</name>
    <dbReference type="NCBI Taxonomy" id="448386"/>
    <lineage>
        <taxon>Eukaryota</taxon>
        <taxon>Rhodophyta</taxon>
        <taxon>Florideophyceae</taxon>
        <taxon>Rhodymeniophycidae</taxon>
        <taxon>Gracilariales</taxon>
        <taxon>Gracilariaceae</taxon>
        <taxon>Gracilariopsis</taxon>
    </lineage>
</organism>
<keyword evidence="6" id="KW-0408">Iron</keyword>
<evidence type="ECO:0000313" key="10">
    <source>
        <dbReference type="Proteomes" id="UP000247409"/>
    </source>
</evidence>
<comment type="cofactor">
    <cofactor evidence="8">
        <name>[2Fe-2S] cluster</name>
        <dbReference type="ChEBI" id="CHEBI:190135"/>
    </cofactor>
</comment>
<evidence type="ECO:0000256" key="8">
    <source>
        <dbReference type="ARBA" id="ARBA00034078"/>
    </source>
</evidence>
<dbReference type="Proteomes" id="UP000247409">
    <property type="component" value="Unassembled WGS sequence"/>
</dbReference>
<keyword evidence="4" id="KW-0479">Metal-binding</keyword>
<dbReference type="SUPFAM" id="SSF54292">
    <property type="entry name" value="2Fe-2S ferredoxin-like"/>
    <property type="match status" value="1"/>
</dbReference>
<keyword evidence="2" id="KW-0813">Transport</keyword>
<comment type="similarity">
    <text evidence="1">Belongs to the adrenodoxin/putidaredoxin family.</text>
</comment>
<keyword evidence="7" id="KW-0411">Iron-sulfur</keyword>
<dbReference type="InterPro" id="IPR012675">
    <property type="entry name" value="Beta-grasp_dom_sf"/>
</dbReference>
<dbReference type="PANTHER" id="PTHR23426">
    <property type="entry name" value="FERREDOXIN/ADRENODOXIN"/>
    <property type="match status" value="1"/>
</dbReference>